<dbReference type="OrthoDB" id="3733464at2"/>
<feature type="region of interest" description="Disordered" evidence="1">
    <location>
        <begin position="302"/>
        <end position="321"/>
    </location>
</feature>
<evidence type="ECO:0000313" key="3">
    <source>
        <dbReference type="Proteomes" id="UP000297951"/>
    </source>
</evidence>
<dbReference type="Gene3D" id="1.10.287.100">
    <property type="match status" value="1"/>
</dbReference>
<dbReference type="STRING" id="85336.A7979_02380"/>
<dbReference type="InterPro" id="IPR008492">
    <property type="entry name" value="Rv2714-like"/>
</dbReference>
<dbReference type="InterPro" id="IPR019151">
    <property type="entry name" value="Proteasome_assmbl_chaperone_2"/>
</dbReference>
<accession>A0A4Y9F5I0</accession>
<sequence>MAHEDRLYIAHAGAFENDRLRGLPLVIALSHPQDAGGTAGHLGEVLLHELDNVPVIEFDADRLHDYRSRKPRITFKKDHYTNPVLPELKLYAVEDRLGKPFLLLTGAEPDLLWQRFTADVVDIAQRLEVSVALSVTGFPMPVPHTRPIPVTAHGSRKDLTVGISSFQPEALVPGSVSSLLEVRLTEAGIGTAGFAVNVPQYLSESELPQTALVAMEHLSLAAKLSLPSDRLRELSENVQLQIDEQASASPEIQMMIQRLEESYDANAAQGFGSLPLSERAAGRVPSRDEIGYEVEAFLAQLDHNTRDADGDGPRGLGPSGS</sequence>
<dbReference type="InterPro" id="IPR038389">
    <property type="entry name" value="PSMG2_sf"/>
</dbReference>
<reference evidence="2 3" key="1">
    <citation type="submission" date="2019-03" db="EMBL/GenBank/DDBJ databases">
        <title>Diversity of the mouse oral microbiome.</title>
        <authorList>
            <person name="Joseph S."/>
            <person name="Aduse-Opoku J."/>
            <person name="Curtis M."/>
            <person name="Wade W."/>
            <person name="Hashim A."/>
        </authorList>
    </citation>
    <scope>NUCLEOTIDE SEQUENCE [LARGE SCALE GENOMIC DNA]</scope>
    <source>
        <strain evidence="3">irhom_31</strain>
    </source>
</reference>
<dbReference type="SUPFAM" id="SSF159659">
    <property type="entry name" value="Cgl1923-like"/>
    <property type="match status" value="1"/>
</dbReference>
<dbReference type="Gene3D" id="3.40.50.10900">
    <property type="entry name" value="PAC-like subunit"/>
    <property type="match status" value="1"/>
</dbReference>
<dbReference type="Proteomes" id="UP000297951">
    <property type="component" value="Unassembled WGS sequence"/>
</dbReference>
<dbReference type="RefSeq" id="WP_135011341.1">
    <property type="nucleotide sequence ID" value="NZ_JADGLK010000005.1"/>
</dbReference>
<feature type="compositionally biased region" description="Basic and acidic residues" evidence="1">
    <location>
        <begin position="303"/>
        <end position="312"/>
    </location>
</feature>
<evidence type="ECO:0000256" key="1">
    <source>
        <dbReference type="SAM" id="MobiDB-lite"/>
    </source>
</evidence>
<proteinExistence type="predicted"/>
<gene>
    <name evidence="2" type="ORF">E4U03_02125</name>
</gene>
<dbReference type="EMBL" id="SPQC01000005">
    <property type="protein sequence ID" value="TFU23712.1"/>
    <property type="molecule type" value="Genomic_DNA"/>
</dbReference>
<dbReference type="Pfam" id="PF09754">
    <property type="entry name" value="PAC2"/>
    <property type="match status" value="1"/>
</dbReference>
<dbReference type="PIRSF" id="PIRSF028754">
    <property type="entry name" value="UCP028754"/>
    <property type="match status" value="1"/>
</dbReference>
<name>A0A4Y9F5I0_9MICC</name>
<organism evidence="2 3">
    <name type="scientific">Rothia nasimurium</name>
    <dbReference type="NCBI Taxonomy" id="85336"/>
    <lineage>
        <taxon>Bacteria</taxon>
        <taxon>Bacillati</taxon>
        <taxon>Actinomycetota</taxon>
        <taxon>Actinomycetes</taxon>
        <taxon>Micrococcales</taxon>
        <taxon>Micrococcaceae</taxon>
        <taxon>Rothia</taxon>
    </lineage>
</organism>
<comment type="caution">
    <text evidence="2">The sequence shown here is derived from an EMBL/GenBank/DDBJ whole genome shotgun (WGS) entry which is preliminary data.</text>
</comment>
<dbReference type="AlphaFoldDB" id="A0A4Y9F5I0"/>
<evidence type="ECO:0000313" key="2">
    <source>
        <dbReference type="EMBL" id="TFU23712.1"/>
    </source>
</evidence>
<protein>
    <submittedName>
        <fullName evidence="2">PAC2 family protein</fullName>
    </submittedName>
</protein>